<evidence type="ECO:0000256" key="7">
    <source>
        <dbReference type="SAM" id="Phobius"/>
    </source>
</evidence>
<comment type="subcellular location">
    <subcellularLocation>
        <location evidence="2">Endomembrane system</location>
    </subcellularLocation>
    <subcellularLocation>
        <location evidence="1">Membrane</location>
        <topology evidence="1">Multi-pass membrane protein</topology>
    </subcellularLocation>
</comment>
<keyword evidence="5" id="KW-0460">Magnesium</keyword>
<feature type="transmembrane region" description="Helical" evidence="7">
    <location>
        <begin position="55"/>
        <end position="77"/>
    </location>
</feature>
<feature type="region of interest" description="Disordered" evidence="6">
    <location>
        <begin position="177"/>
        <end position="200"/>
    </location>
</feature>
<keyword evidence="3" id="KW-0813">Transport</keyword>
<name>A0AAV0STI5_9STRA</name>
<keyword evidence="7" id="KW-0812">Transmembrane</keyword>
<evidence type="ECO:0000256" key="3">
    <source>
        <dbReference type="ARBA" id="ARBA00022448"/>
    </source>
</evidence>
<protein>
    <recommendedName>
        <fullName evidence="8">P-type ATPase C-terminal domain-containing protein</fullName>
    </recommendedName>
</protein>
<dbReference type="InterPro" id="IPR032630">
    <property type="entry name" value="P_typ_ATPase_c"/>
</dbReference>
<evidence type="ECO:0000256" key="6">
    <source>
        <dbReference type="SAM" id="MobiDB-lite"/>
    </source>
</evidence>
<sequence length="249" mass="28175">MYWEIGGQLYNIAFTGLPIIVVGVLDMDLSTPFSIEYLDLYRRGPDRFFFNMYTFFRWVAAAFYESLVIFVVILYGCNASDKAAGNESRVEFGTQTPYIATFTVVLQRRSVVNLYQCTFHPDLAQLLLETMGGAKYKHHLTINHVEEQTLSMSLDEVHATSYLTDFGLTDAEIVKAQHHEQQRNKSLSSNADTFTVSGNSGVQDSYSTSVYRDSMSEDGNSVPTKMFHPTTTNQRTLDYAFTMRNSTSS</sequence>
<dbReference type="GO" id="GO:0045332">
    <property type="term" value="P:phospholipid translocation"/>
    <property type="evidence" value="ECO:0007669"/>
    <property type="project" value="TreeGrafter"/>
</dbReference>
<accession>A0AAV0STI5</accession>
<dbReference type="Proteomes" id="UP001159659">
    <property type="component" value="Unassembled WGS sequence"/>
</dbReference>
<gene>
    <name evidence="9" type="ORF">PFR002_LOCUS1705</name>
</gene>
<organism evidence="9 10">
    <name type="scientific">Peronospora farinosa</name>
    <dbReference type="NCBI Taxonomy" id="134698"/>
    <lineage>
        <taxon>Eukaryota</taxon>
        <taxon>Sar</taxon>
        <taxon>Stramenopiles</taxon>
        <taxon>Oomycota</taxon>
        <taxon>Peronosporomycetes</taxon>
        <taxon>Peronosporales</taxon>
        <taxon>Peronosporaceae</taxon>
        <taxon>Peronospora</taxon>
    </lineage>
</organism>
<proteinExistence type="predicted"/>
<feature type="compositionally biased region" description="Polar residues" evidence="6">
    <location>
        <begin position="184"/>
        <end position="200"/>
    </location>
</feature>
<evidence type="ECO:0000256" key="2">
    <source>
        <dbReference type="ARBA" id="ARBA00004308"/>
    </source>
</evidence>
<keyword evidence="4" id="KW-0479">Metal-binding</keyword>
<evidence type="ECO:0000313" key="10">
    <source>
        <dbReference type="Proteomes" id="UP001159659"/>
    </source>
</evidence>
<evidence type="ECO:0000256" key="4">
    <source>
        <dbReference type="ARBA" id="ARBA00022723"/>
    </source>
</evidence>
<keyword evidence="7" id="KW-0472">Membrane</keyword>
<dbReference type="PANTHER" id="PTHR24092:SF180">
    <property type="entry name" value="PHOSPHOLIPID-TRANSPORTING ATPASE DNF1-RELATED"/>
    <property type="match status" value="1"/>
</dbReference>
<feature type="domain" description="P-type ATPase C-terminal" evidence="8">
    <location>
        <begin position="2"/>
        <end position="107"/>
    </location>
</feature>
<dbReference type="GO" id="GO:0140326">
    <property type="term" value="F:ATPase-coupled intramembrane lipid transporter activity"/>
    <property type="evidence" value="ECO:0007669"/>
    <property type="project" value="TreeGrafter"/>
</dbReference>
<dbReference type="PANTHER" id="PTHR24092">
    <property type="entry name" value="PROBABLE PHOSPHOLIPID-TRANSPORTING ATPASE"/>
    <property type="match status" value="1"/>
</dbReference>
<evidence type="ECO:0000259" key="8">
    <source>
        <dbReference type="Pfam" id="PF16212"/>
    </source>
</evidence>
<evidence type="ECO:0000256" key="5">
    <source>
        <dbReference type="ARBA" id="ARBA00022842"/>
    </source>
</evidence>
<feature type="transmembrane region" description="Helical" evidence="7">
    <location>
        <begin position="12"/>
        <end position="35"/>
    </location>
</feature>
<reference evidence="9" key="1">
    <citation type="submission" date="2022-12" db="EMBL/GenBank/DDBJ databases">
        <authorList>
            <person name="Webb A."/>
        </authorList>
    </citation>
    <scope>NUCLEOTIDE SEQUENCE</scope>
    <source>
        <strain evidence="9">Pf2</strain>
    </source>
</reference>
<comment type="caution">
    <text evidence="9">The sequence shown here is derived from an EMBL/GenBank/DDBJ whole genome shotgun (WGS) entry which is preliminary data.</text>
</comment>
<dbReference type="AlphaFoldDB" id="A0AAV0STI5"/>
<dbReference type="GO" id="GO:0005886">
    <property type="term" value="C:plasma membrane"/>
    <property type="evidence" value="ECO:0007669"/>
    <property type="project" value="TreeGrafter"/>
</dbReference>
<keyword evidence="7" id="KW-1133">Transmembrane helix</keyword>
<evidence type="ECO:0000256" key="1">
    <source>
        <dbReference type="ARBA" id="ARBA00004141"/>
    </source>
</evidence>
<dbReference type="EMBL" id="CANTFK010000180">
    <property type="protein sequence ID" value="CAI5707941.1"/>
    <property type="molecule type" value="Genomic_DNA"/>
</dbReference>
<evidence type="ECO:0000313" key="9">
    <source>
        <dbReference type="EMBL" id="CAI5707941.1"/>
    </source>
</evidence>
<dbReference type="GO" id="GO:0046872">
    <property type="term" value="F:metal ion binding"/>
    <property type="evidence" value="ECO:0007669"/>
    <property type="project" value="UniProtKB-KW"/>
</dbReference>
<dbReference type="Pfam" id="PF16212">
    <property type="entry name" value="PhoLip_ATPase_C"/>
    <property type="match status" value="1"/>
</dbReference>